<protein>
    <submittedName>
        <fullName evidence="7">ATP-dependent helicase HrpB</fullName>
    </submittedName>
</protein>
<feature type="domain" description="Helicase C-terminal" evidence="6">
    <location>
        <begin position="200"/>
        <end position="366"/>
    </location>
</feature>
<dbReference type="InterPro" id="IPR001650">
    <property type="entry name" value="Helicase_C-like"/>
</dbReference>
<dbReference type="Gene3D" id="3.40.50.300">
    <property type="entry name" value="P-loop containing nucleotide triphosphate hydrolases"/>
    <property type="match status" value="2"/>
</dbReference>
<dbReference type="PANTHER" id="PTHR43519">
    <property type="entry name" value="ATP-DEPENDENT RNA HELICASE HRPB"/>
    <property type="match status" value="1"/>
</dbReference>
<dbReference type="SMART" id="SM00487">
    <property type="entry name" value="DEXDc"/>
    <property type="match status" value="1"/>
</dbReference>
<dbReference type="PROSITE" id="PS51192">
    <property type="entry name" value="HELICASE_ATP_BIND_1"/>
    <property type="match status" value="1"/>
</dbReference>
<dbReference type="InterPro" id="IPR027417">
    <property type="entry name" value="P-loop_NTPase"/>
</dbReference>
<evidence type="ECO:0000313" key="8">
    <source>
        <dbReference type="Proteomes" id="UP000011721"/>
    </source>
</evidence>
<dbReference type="SMART" id="SM00847">
    <property type="entry name" value="HA2"/>
    <property type="match status" value="1"/>
</dbReference>
<dbReference type="GO" id="GO:0005524">
    <property type="term" value="F:ATP binding"/>
    <property type="evidence" value="ECO:0007669"/>
    <property type="project" value="UniProtKB-KW"/>
</dbReference>
<dbReference type="GO" id="GO:0016787">
    <property type="term" value="F:hydrolase activity"/>
    <property type="evidence" value="ECO:0007669"/>
    <property type="project" value="UniProtKB-KW"/>
</dbReference>
<dbReference type="Pfam" id="PF08482">
    <property type="entry name" value="HrpB_C"/>
    <property type="match status" value="1"/>
</dbReference>
<keyword evidence="4" id="KW-0067">ATP-binding</keyword>
<evidence type="ECO:0000313" key="7">
    <source>
        <dbReference type="EMBL" id="AGF78048.1"/>
    </source>
</evidence>
<dbReference type="InterPro" id="IPR007502">
    <property type="entry name" value="Helicase-assoc_dom"/>
</dbReference>
<dbReference type="GO" id="GO:0003676">
    <property type="term" value="F:nucleic acid binding"/>
    <property type="evidence" value="ECO:0007669"/>
    <property type="project" value="InterPro"/>
</dbReference>
<evidence type="ECO:0000259" key="5">
    <source>
        <dbReference type="PROSITE" id="PS51192"/>
    </source>
</evidence>
<keyword evidence="8" id="KW-1185">Reference proteome</keyword>
<name>M1P3K8_DESSD</name>
<dbReference type="RefSeq" id="WP_015403739.1">
    <property type="nucleotide sequence ID" value="NC_020304.1"/>
</dbReference>
<dbReference type="Pfam" id="PF00271">
    <property type="entry name" value="Helicase_C"/>
    <property type="match status" value="1"/>
</dbReference>
<evidence type="ECO:0000256" key="2">
    <source>
        <dbReference type="ARBA" id="ARBA00022801"/>
    </source>
</evidence>
<dbReference type="PROSITE" id="PS51194">
    <property type="entry name" value="HELICASE_CTER"/>
    <property type="match status" value="1"/>
</dbReference>
<dbReference type="Gene3D" id="1.20.120.1080">
    <property type="match status" value="1"/>
</dbReference>
<accession>M1P3K8</accession>
<reference evidence="8" key="1">
    <citation type="journal article" date="2013" name="Stand. Genomic Sci.">
        <title>Complete genome sequence of Desulfocapsa sulfexigens, a marine deltaproteobacterium specialized in disproportionating inorganic sulfur compounds.</title>
        <authorList>
            <person name="Finster K.W."/>
            <person name="Kjeldsen K.U."/>
            <person name="Kube M."/>
            <person name="Reinhardt R."/>
            <person name="Mussmann M."/>
            <person name="Amann R."/>
            <person name="Schreiber L."/>
        </authorList>
    </citation>
    <scope>NUCLEOTIDE SEQUENCE [LARGE SCALE GENOMIC DNA]</scope>
    <source>
        <strain evidence="8">DSM 10523 / SB164P1</strain>
    </source>
</reference>
<dbReference type="InterPro" id="IPR011545">
    <property type="entry name" value="DEAD/DEAH_box_helicase_dom"/>
</dbReference>
<dbReference type="Proteomes" id="UP000011721">
    <property type="component" value="Chromosome"/>
</dbReference>
<dbReference type="HOGENOM" id="CLU_001832_5_6_7"/>
<dbReference type="NCBIfam" id="TIGR01970">
    <property type="entry name" value="DEAH_box_HrpB"/>
    <property type="match status" value="1"/>
</dbReference>
<dbReference type="InterPro" id="IPR049614">
    <property type="entry name" value="HrpB_DEXH"/>
</dbReference>
<dbReference type="PATRIC" id="fig|1167006.5.peg.1638"/>
<dbReference type="EMBL" id="CP003985">
    <property type="protein sequence ID" value="AGF78048.1"/>
    <property type="molecule type" value="Genomic_DNA"/>
</dbReference>
<dbReference type="PIRSF" id="PIRSF005496">
    <property type="entry name" value="ATP_hel_hrpB"/>
    <property type="match status" value="1"/>
</dbReference>
<dbReference type="GO" id="GO:0004386">
    <property type="term" value="F:helicase activity"/>
    <property type="evidence" value="ECO:0007669"/>
    <property type="project" value="UniProtKB-KW"/>
</dbReference>
<dbReference type="FunFam" id="3.40.50.300:FF:002125">
    <property type="entry name" value="ATP-dependent helicase HrpB"/>
    <property type="match status" value="1"/>
</dbReference>
<dbReference type="KEGG" id="dsf:UWK_01488"/>
<organism evidence="7 8">
    <name type="scientific">Desulfocapsa sulfexigens (strain DSM 10523 / SB164P1)</name>
    <dbReference type="NCBI Taxonomy" id="1167006"/>
    <lineage>
        <taxon>Bacteria</taxon>
        <taxon>Pseudomonadati</taxon>
        <taxon>Thermodesulfobacteriota</taxon>
        <taxon>Desulfobulbia</taxon>
        <taxon>Desulfobulbales</taxon>
        <taxon>Desulfocapsaceae</taxon>
        <taxon>Desulfocapsa</taxon>
    </lineage>
</organism>
<dbReference type="InterPro" id="IPR014001">
    <property type="entry name" value="Helicase_ATP-bd"/>
</dbReference>
<dbReference type="SUPFAM" id="SSF52540">
    <property type="entry name" value="P-loop containing nucleoside triphosphate hydrolases"/>
    <property type="match status" value="1"/>
</dbReference>
<dbReference type="CDD" id="cd18791">
    <property type="entry name" value="SF2_C_RHA"/>
    <property type="match status" value="1"/>
</dbReference>
<keyword evidence="1" id="KW-0547">Nucleotide-binding</keyword>
<dbReference type="STRING" id="1167006.UWK_01488"/>
<dbReference type="OrthoDB" id="9805617at2"/>
<keyword evidence="3 7" id="KW-0347">Helicase</keyword>
<evidence type="ECO:0000256" key="3">
    <source>
        <dbReference type="ARBA" id="ARBA00022806"/>
    </source>
</evidence>
<evidence type="ECO:0000259" key="6">
    <source>
        <dbReference type="PROSITE" id="PS51194"/>
    </source>
</evidence>
<gene>
    <name evidence="7" type="ordered locus">UWK_01488</name>
</gene>
<sequence>MKTELPNLPIHTVLPDIQYGLNKHQSIVLAAETGSGKTTIVPLVLIDEPWLGGKKIIMLEPRRLAARMAAKRMSDLIGDTIGNTIGYRIRFDKKVSGNTKIEVVTEGTFIRIIQNDPELANIGLVIFDEFHLRSIQSDLALALCLDIQQLRDDLKIMIMSASMDSSKVAEILGGAPVISGKGRCFPVTTHYLKRFSSDYPVQRTIKAIQRSLAQDTGDILVFLPGAGEIKAVQGQITGDVLCLPLYGNLPQEKQDRIFAVTAKRKVILATPIAETSLTIEGITVVIDSGLMKVPQFSPTSGLTALHTVPISKASAEQRAGRAGRLGPGICYRLWLESEHHSKADFLAPEIIGADLAPLILQLLRWGVSDPKELQWLDPPREGAVLQARELLIQLGIIDLKGTLTDIGKKAGALPLHPRLALMLLYGKQQGHGILACRLAALLHNRDLFRGGNAQQSSDIEDRLDILDLFEKEGATMVRARGADPSLCRRILKEALQYQHILKINDKEETKSHFHESGNLLAIAYPDRIAMRTTGTSQHLLASGRGAILPEGDHLHRADFLVAAHLDGGKKQGRIFLAAALTLEEILFSHAHLLTNEERVEWTGSRVECQSVLSLGSLTIKKEALVNVSPERILHCLTEGIRQSGLHCLNWQQKSRDLQTKIQIAHEFAPDQWPDVSDQTLAKDLSWLEPYIGSLTSLKQLKKLDLHTILLSRLSWKKQQKLDDLFPSHYSAPSGSRIKIQYLPGEAPVLAVRIQEIFGATETPTIFDGKIPVTIHLLSPARRPVQVTGDLPSFWKNTYPEVKKELAGRYPKHYWPDNPLLAQATARCKPRR</sequence>
<dbReference type="PANTHER" id="PTHR43519:SF1">
    <property type="entry name" value="ATP-DEPENDENT RNA HELICASE HRPB"/>
    <property type="match status" value="1"/>
</dbReference>
<proteinExistence type="predicted"/>
<dbReference type="AlphaFoldDB" id="M1P3K8"/>
<feature type="domain" description="Helicase ATP-binding" evidence="5">
    <location>
        <begin position="18"/>
        <end position="181"/>
    </location>
</feature>
<dbReference type="Pfam" id="PF00270">
    <property type="entry name" value="DEAD"/>
    <property type="match status" value="1"/>
</dbReference>
<dbReference type="InterPro" id="IPR010225">
    <property type="entry name" value="HrpB"/>
</dbReference>
<dbReference type="InterPro" id="IPR013689">
    <property type="entry name" value="RNA_helicase_ATP-dep_HrpB_C"/>
</dbReference>
<dbReference type="CDD" id="cd17990">
    <property type="entry name" value="DEXHc_HrpB"/>
    <property type="match status" value="1"/>
</dbReference>
<dbReference type="SMART" id="SM00490">
    <property type="entry name" value="HELICc"/>
    <property type="match status" value="1"/>
</dbReference>
<keyword evidence="2" id="KW-0378">Hydrolase</keyword>
<dbReference type="eggNOG" id="COG1643">
    <property type="taxonomic scope" value="Bacteria"/>
</dbReference>
<evidence type="ECO:0000256" key="4">
    <source>
        <dbReference type="ARBA" id="ARBA00022840"/>
    </source>
</evidence>
<evidence type="ECO:0000256" key="1">
    <source>
        <dbReference type="ARBA" id="ARBA00022741"/>
    </source>
</evidence>